<dbReference type="InterPro" id="IPR013201">
    <property type="entry name" value="Prot_inhib_I29"/>
</dbReference>
<dbReference type="Proteomes" id="UP000316621">
    <property type="component" value="Chromosome 9"/>
</dbReference>
<organism evidence="2 3">
    <name type="scientific">Papaver somniferum</name>
    <name type="common">Opium poppy</name>
    <dbReference type="NCBI Taxonomy" id="3469"/>
    <lineage>
        <taxon>Eukaryota</taxon>
        <taxon>Viridiplantae</taxon>
        <taxon>Streptophyta</taxon>
        <taxon>Embryophyta</taxon>
        <taxon>Tracheophyta</taxon>
        <taxon>Spermatophyta</taxon>
        <taxon>Magnoliopsida</taxon>
        <taxon>Ranunculales</taxon>
        <taxon>Papaveraceae</taxon>
        <taxon>Papaveroideae</taxon>
        <taxon>Papaver</taxon>
    </lineage>
</organism>
<dbReference type="InterPro" id="IPR038765">
    <property type="entry name" value="Papain-like_cys_pep_sf"/>
</dbReference>
<dbReference type="EMBL" id="CM010723">
    <property type="protein sequence ID" value="RZC77233.1"/>
    <property type="molecule type" value="Genomic_DNA"/>
</dbReference>
<dbReference type="Gramene" id="RZC77233">
    <property type="protein sequence ID" value="RZC77233"/>
    <property type="gene ID" value="C5167_001359"/>
</dbReference>
<accession>A0A4Y7KV60</accession>
<name>A0A4Y7KV60_PAPSO</name>
<proteinExistence type="predicted"/>
<reference evidence="2 3" key="1">
    <citation type="journal article" date="2018" name="Science">
        <title>The opium poppy genome and morphinan production.</title>
        <authorList>
            <person name="Guo L."/>
            <person name="Winzer T."/>
            <person name="Yang X."/>
            <person name="Li Y."/>
            <person name="Ning Z."/>
            <person name="He Z."/>
            <person name="Teodor R."/>
            <person name="Lu Y."/>
            <person name="Bowser T.A."/>
            <person name="Graham I.A."/>
            <person name="Ye K."/>
        </authorList>
    </citation>
    <scope>NUCLEOTIDE SEQUENCE [LARGE SCALE GENOMIC DNA]</scope>
    <source>
        <strain evidence="3">cv. HN1</strain>
        <tissue evidence="2">Leaves</tissue>
    </source>
</reference>
<gene>
    <name evidence="2" type="ORF">C5167_001359</name>
</gene>
<dbReference type="OrthoDB" id="615630at2759"/>
<dbReference type="Pfam" id="PF08246">
    <property type="entry name" value="Inhibitor_I29"/>
    <property type="match status" value="1"/>
</dbReference>
<protein>
    <recommendedName>
        <fullName evidence="1">Cathepsin propeptide inhibitor domain-containing protein</fullName>
    </recommendedName>
</protein>
<evidence type="ECO:0000313" key="3">
    <source>
        <dbReference type="Proteomes" id="UP000316621"/>
    </source>
</evidence>
<evidence type="ECO:0000313" key="2">
    <source>
        <dbReference type="EMBL" id="RZC77233.1"/>
    </source>
</evidence>
<keyword evidence="3" id="KW-1185">Reference proteome</keyword>
<dbReference type="AlphaFoldDB" id="A0A4Y7KV60"/>
<dbReference type="SUPFAM" id="SSF54001">
    <property type="entry name" value="Cysteine proteinases"/>
    <property type="match status" value="1"/>
</dbReference>
<feature type="domain" description="Cathepsin propeptide inhibitor" evidence="1">
    <location>
        <begin position="88"/>
        <end position="146"/>
    </location>
</feature>
<dbReference type="Gene3D" id="1.10.287.2250">
    <property type="match status" value="1"/>
</dbReference>
<dbReference type="SMART" id="SM00848">
    <property type="entry name" value="Inhibitor_I29"/>
    <property type="match status" value="1"/>
</dbReference>
<evidence type="ECO:0000259" key="1">
    <source>
        <dbReference type="SMART" id="SM00848"/>
    </source>
</evidence>
<sequence length="183" mass="20332">MATSILLRSARSALRSTDLVARCLPAATIGATGMTAMPLISQRSGNMARLFSSKPPNTVTTLERKEYDEVFDVTDDIVSSEAKLHAFFLKWLSHNKSHFDIEDEEAFKERFEIFKGHARSVNAWNKGGHSYICGINPYSDLTSEEFATRQINSKKKAGFHQTVGGSLPRKVNQVTVGGVKVFY</sequence>